<organism evidence="1 2">
    <name type="scientific">Krasilnikovia cinnamomea</name>
    <dbReference type="NCBI Taxonomy" id="349313"/>
    <lineage>
        <taxon>Bacteria</taxon>
        <taxon>Bacillati</taxon>
        <taxon>Actinomycetota</taxon>
        <taxon>Actinomycetes</taxon>
        <taxon>Micromonosporales</taxon>
        <taxon>Micromonosporaceae</taxon>
        <taxon>Krasilnikovia</taxon>
    </lineage>
</organism>
<dbReference type="GO" id="GO:0016740">
    <property type="term" value="F:transferase activity"/>
    <property type="evidence" value="ECO:0007669"/>
    <property type="project" value="UniProtKB-KW"/>
</dbReference>
<evidence type="ECO:0000313" key="1">
    <source>
        <dbReference type="EMBL" id="RZU51743.1"/>
    </source>
</evidence>
<comment type="caution">
    <text evidence="1">The sequence shown here is derived from an EMBL/GenBank/DDBJ whole genome shotgun (WGS) entry which is preliminary data.</text>
</comment>
<dbReference type="SUPFAM" id="SSF53756">
    <property type="entry name" value="UDP-Glycosyltransferase/glycogen phosphorylase"/>
    <property type="match status" value="1"/>
</dbReference>
<dbReference type="AlphaFoldDB" id="A0A4Q7ZMU2"/>
<protein>
    <submittedName>
        <fullName evidence="1">Spore coat polysaccharide biosynthesis predicted glycosyltransferase SpsG</fullName>
    </submittedName>
</protein>
<dbReference type="EMBL" id="SHKY01000001">
    <property type="protein sequence ID" value="RZU51743.1"/>
    <property type="molecule type" value="Genomic_DNA"/>
</dbReference>
<gene>
    <name evidence="1" type="ORF">EV385_3576</name>
</gene>
<keyword evidence="1" id="KW-0808">Transferase</keyword>
<sequence length="354" mass="36532">MITVGIRCDAGPRTGVGHLVRCVALAEELVGRGVTVHFLSDLGGVAWARAQLEQRGLPWHPAPYDEVGLVAAAARLGLDALVTDSYELPPAHAAAVRATGRVVLTIVDGDLLGQPADVYVDQNLDAELVAPDLPPGAVRLAGLDYALLRTAVRARRPAAPRDTGSGRTPKVVAFFGGTDAFRAAPVIGRLLVATGAPFDATLVAADDGLRDDLLAVAPAAGQRLRVIAPTDDLPALLANADLAVSASGTSTWELLCLGLPAALVRVVDNQILGYERTIVRGLAAGLGHLPALRVPGIAADTAVRVLRDLLTDPAARAALGARAWAAVDGRGPERTAAALLATIRSTSVSHRKGC</sequence>
<dbReference type="Gene3D" id="3.40.50.11190">
    <property type="match status" value="1"/>
</dbReference>
<reference evidence="1 2" key="1">
    <citation type="submission" date="2019-02" db="EMBL/GenBank/DDBJ databases">
        <title>Sequencing the genomes of 1000 actinobacteria strains.</title>
        <authorList>
            <person name="Klenk H.-P."/>
        </authorList>
    </citation>
    <scope>NUCLEOTIDE SEQUENCE [LARGE SCALE GENOMIC DNA]</scope>
    <source>
        <strain evidence="1 2">DSM 45162</strain>
    </source>
</reference>
<keyword evidence="2" id="KW-1185">Reference proteome</keyword>
<accession>A0A4Q7ZMU2</accession>
<proteinExistence type="predicted"/>
<name>A0A4Q7ZMU2_9ACTN</name>
<dbReference type="Proteomes" id="UP000292564">
    <property type="component" value="Unassembled WGS sequence"/>
</dbReference>
<dbReference type="Gene3D" id="3.40.50.2000">
    <property type="entry name" value="Glycogen Phosphorylase B"/>
    <property type="match status" value="1"/>
</dbReference>
<dbReference type="RefSeq" id="WP_130510468.1">
    <property type="nucleotide sequence ID" value="NZ_SHKY01000001.1"/>
</dbReference>
<evidence type="ECO:0000313" key="2">
    <source>
        <dbReference type="Proteomes" id="UP000292564"/>
    </source>
</evidence>
<dbReference type="OrthoDB" id="9805604at2"/>